<dbReference type="EMBL" id="HBIX01023839">
    <property type="protein sequence ID" value="CAE0723769.1"/>
    <property type="molecule type" value="Transcribed_RNA"/>
</dbReference>
<dbReference type="PROSITE" id="PS50076">
    <property type="entry name" value="DNAJ_2"/>
    <property type="match status" value="1"/>
</dbReference>
<feature type="compositionally biased region" description="Low complexity" evidence="1">
    <location>
        <begin position="82"/>
        <end position="93"/>
    </location>
</feature>
<dbReference type="Gene3D" id="1.10.287.110">
    <property type="entry name" value="DnaJ domain"/>
    <property type="match status" value="1"/>
</dbReference>
<protein>
    <recommendedName>
        <fullName evidence="2">J domain-containing protein</fullName>
    </recommendedName>
</protein>
<feature type="region of interest" description="Disordered" evidence="1">
    <location>
        <begin position="246"/>
        <end position="275"/>
    </location>
</feature>
<dbReference type="CDD" id="cd06257">
    <property type="entry name" value="DnaJ"/>
    <property type="match status" value="1"/>
</dbReference>
<dbReference type="InterPro" id="IPR001623">
    <property type="entry name" value="DnaJ_domain"/>
</dbReference>
<feature type="region of interest" description="Disordered" evidence="1">
    <location>
        <begin position="82"/>
        <end position="115"/>
    </location>
</feature>
<feature type="region of interest" description="Disordered" evidence="1">
    <location>
        <begin position="309"/>
        <end position="336"/>
    </location>
</feature>
<feature type="compositionally biased region" description="Basic and acidic residues" evidence="1">
    <location>
        <begin position="254"/>
        <end position="273"/>
    </location>
</feature>
<dbReference type="SUPFAM" id="SSF46565">
    <property type="entry name" value="Chaperone J-domain"/>
    <property type="match status" value="1"/>
</dbReference>
<dbReference type="CDD" id="cd17039">
    <property type="entry name" value="Ubl_ubiquitin_like"/>
    <property type="match status" value="1"/>
</dbReference>
<organism evidence="3">
    <name type="scientific">Pseudo-nitzschia australis</name>
    <dbReference type="NCBI Taxonomy" id="44445"/>
    <lineage>
        <taxon>Eukaryota</taxon>
        <taxon>Sar</taxon>
        <taxon>Stramenopiles</taxon>
        <taxon>Ochrophyta</taxon>
        <taxon>Bacillariophyta</taxon>
        <taxon>Bacillariophyceae</taxon>
        <taxon>Bacillariophycidae</taxon>
        <taxon>Bacillariales</taxon>
        <taxon>Bacillariaceae</taxon>
        <taxon>Pseudo-nitzschia</taxon>
    </lineage>
</organism>
<feature type="region of interest" description="Disordered" evidence="1">
    <location>
        <begin position="353"/>
        <end position="395"/>
    </location>
</feature>
<evidence type="ECO:0000313" key="3">
    <source>
        <dbReference type="EMBL" id="CAE0723769.1"/>
    </source>
</evidence>
<gene>
    <name evidence="3" type="ORF">PAUS00366_LOCUS16525</name>
</gene>
<feature type="compositionally biased region" description="Low complexity" evidence="1">
    <location>
        <begin position="316"/>
        <end position="325"/>
    </location>
</feature>
<sequence length="442" mass="50394">MIPRQRLASLTLPLTSASASFGSLLSFSSRRVESSSVIHRRQHQQWKRTRQPSFNRHYHNDLSARRFDNNTIGNNTRIVVLQQKQQQQQQQKQPRCYSTSNSHPRRRRTHASNCNHDDKCRVRLRSFSSVTPKRSPYAVLELNNNSNSNGIVTKGDIQAAFRRLAKAYHPDLNHSQKLTKEECESLMTELVEAYQILLDDDDDFAARFQVGHSSKVALACELYSLGELRVDRFHDVYALKMVFDSDDDNDDHENDDHEHNKENDDSCSDKDHSIGSSLVEINNGHQTIDVHAHPEDSVSDLKRQLEEEHGVEWGLRQQQKQQRSSGSKDDSLERRKDRDGLSIGWELLILREDNNNDDDDDNNITDDNIKEYASTGSSCQSEENNSTGSNNGANMDRNDCDGGKVTKAIAVHNTVLSYHLFLDDYGIKQGETIYAVVRKNGV</sequence>
<evidence type="ECO:0000259" key="2">
    <source>
        <dbReference type="PROSITE" id="PS50076"/>
    </source>
</evidence>
<dbReference type="SMART" id="SM00271">
    <property type="entry name" value="DnaJ"/>
    <property type="match status" value="1"/>
</dbReference>
<feature type="compositionally biased region" description="Low complexity" evidence="1">
    <location>
        <begin position="381"/>
        <end position="394"/>
    </location>
</feature>
<feature type="compositionally biased region" description="Acidic residues" evidence="1">
    <location>
        <begin position="355"/>
        <end position="364"/>
    </location>
</feature>
<name>A0A7S4AR33_9STRA</name>
<feature type="compositionally biased region" description="Basic and acidic residues" evidence="1">
    <location>
        <begin position="326"/>
        <end position="336"/>
    </location>
</feature>
<feature type="domain" description="J" evidence="2">
    <location>
        <begin position="135"/>
        <end position="202"/>
    </location>
</feature>
<evidence type="ECO:0000256" key="1">
    <source>
        <dbReference type="SAM" id="MobiDB-lite"/>
    </source>
</evidence>
<dbReference type="InterPro" id="IPR036869">
    <property type="entry name" value="J_dom_sf"/>
</dbReference>
<accession>A0A7S4AR33</accession>
<reference evidence="3" key="1">
    <citation type="submission" date="2021-01" db="EMBL/GenBank/DDBJ databases">
        <authorList>
            <person name="Corre E."/>
            <person name="Pelletier E."/>
            <person name="Niang G."/>
            <person name="Scheremetjew M."/>
            <person name="Finn R."/>
            <person name="Kale V."/>
            <person name="Holt S."/>
            <person name="Cochrane G."/>
            <person name="Meng A."/>
            <person name="Brown T."/>
            <person name="Cohen L."/>
        </authorList>
    </citation>
    <scope>NUCLEOTIDE SEQUENCE</scope>
    <source>
        <strain evidence="3">10249 10 AB</strain>
    </source>
</reference>
<dbReference type="AlphaFoldDB" id="A0A7S4AR33"/>
<proteinExistence type="predicted"/>
<dbReference type="Pfam" id="PF00226">
    <property type="entry name" value="DnaJ"/>
    <property type="match status" value="1"/>
</dbReference>